<dbReference type="Pfam" id="PF01545">
    <property type="entry name" value="Cation_efflux"/>
    <property type="match status" value="1"/>
</dbReference>
<comment type="subcellular location">
    <subcellularLocation>
        <location evidence="1">Membrane</location>
        <topology evidence="1">Multi-pass membrane protein</topology>
    </subcellularLocation>
</comment>
<dbReference type="Gene3D" id="1.20.1510.10">
    <property type="entry name" value="Cation efflux protein transmembrane domain"/>
    <property type="match status" value="1"/>
</dbReference>
<dbReference type="PATRIC" id="fig|1299334.3.peg.4078"/>
<evidence type="ECO:0000313" key="7">
    <source>
        <dbReference type="EMBL" id="EUA42050.1"/>
    </source>
</evidence>
<dbReference type="InterPro" id="IPR050681">
    <property type="entry name" value="CDF/SLC30A"/>
</dbReference>
<dbReference type="PANTHER" id="PTHR11562:SF17">
    <property type="entry name" value="RE54080P-RELATED"/>
    <property type="match status" value="1"/>
</dbReference>
<evidence type="ECO:0000256" key="1">
    <source>
        <dbReference type="ARBA" id="ARBA00004141"/>
    </source>
</evidence>
<evidence type="ECO:0000256" key="2">
    <source>
        <dbReference type="ARBA" id="ARBA00022692"/>
    </source>
</evidence>
<dbReference type="SUPFAM" id="SSF161111">
    <property type="entry name" value="Cation efflux protein transmembrane domain-like"/>
    <property type="match status" value="1"/>
</dbReference>
<feature type="transmembrane region" description="Helical" evidence="5">
    <location>
        <begin position="43"/>
        <end position="60"/>
    </location>
</feature>
<feature type="transmembrane region" description="Helical" evidence="5">
    <location>
        <begin position="12"/>
        <end position="37"/>
    </location>
</feature>
<keyword evidence="4 5" id="KW-0472">Membrane</keyword>
<dbReference type="EMBL" id="JAOB01000042">
    <property type="protein sequence ID" value="EUA42050.1"/>
    <property type="molecule type" value="Genomic_DNA"/>
</dbReference>
<feature type="domain" description="Cation efflux protein transmembrane" evidence="6">
    <location>
        <begin position="13"/>
        <end position="65"/>
    </location>
</feature>
<gene>
    <name evidence="7" type="ORF">I553_5909</name>
</gene>
<organism evidence="7">
    <name type="scientific">Mycobacterium xenopi 4042</name>
    <dbReference type="NCBI Taxonomy" id="1299334"/>
    <lineage>
        <taxon>Bacteria</taxon>
        <taxon>Bacillati</taxon>
        <taxon>Actinomycetota</taxon>
        <taxon>Actinomycetes</taxon>
        <taxon>Mycobacteriales</taxon>
        <taxon>Mycobacteriaceae</taxon>
        <taxon>Mycobacterium</taxon>
    </lineage>
</organism>
<dbReference type="GO" id="GO:0005385">
    <property type="term" value="F:zinc ion transmembrane transporter activity"/>
    <property type="evidence" value="ECO:0007669"/>
    <property type="project" value="TreeGrafter"/>
</dbReference>
<keyword evidence="2 5" id="KW-0812">Transmembrane</keyword>
<dbReference type="AlphaFoldDB" id="X8BG54"/>
<name>X8BG54_MYCXE</name>
<evidence type="ECO:0000259" key="6">
    <source>
        <dbReference type="Pfam" id="PF01545"/>
    </source>
</evidence>
<evidence type="ECO:0000256" key="4">
    <source>
        <dbReference type="ARBA" id="ARBA00023136"/>
    </source>
</evidence>
<keyword evidence="3 5" id="KW-1133">Transmembrane helix</keyword>
<accession>X8BG54</accession>
<dbReference type="InterPro" id="IPR027469">
    <property type="entry name" value="Cation_efflux_TMD_sf"/>
</dbReference>
<reference evidence="7" key="1">
    <citation type="submission" date="2014-01" db="EMBL/GenBank/DDBJ databases">
        <authorList>
            <person name="Brown-Elliot B."/>
            <person name="Wallace R."/>
            <person name="Lenaerts A."/>
            <person name="Ordway D."/>
            <person name="DeGroote M.A."/>
            <person name="Parker T."/>
            <person name="Sizemore C."/>
            <person name="Tallon L.J."/>
            <person name="Sadzewicz L.K."/>
            <person name="Sengamalay N."/>
            <person name="Fraser C.M."/>
            <person name="Hine E."/>
            <person name="Shefchek K.A."/>
            <person name="Das S.P."/>
            <person name="Tettelin H."/>
        </authorList>
    </citation>
    <scope>NUCLEOTIDE SEQUENCE [LARGE SCALE GENOMIC DNA]</scope>
    <source>
        <strain evidence="7">4042</strain>
    </source>
</reference>
<protein>
    <submittedName>
        <fullName evidence="7">Cation efflux family protein</fullName>
    </submittedName>
</protein>
<proteinExistence type="predicted"/>
<dbReference type="PANTHER" id="PTHR11562">
    <property type="entry name" value="CATION EFFLUX PROTEIN/ ZINC TRANSPORTER"/>
    <property type="match status" value="1"/>
</dbReference>
<sequence>MSADADRKWLATALGLIVAFMGVEVVIGVVANSLALISDAGHMLTDAASIMLALIAIRLADRPARAATPTVSSGWRSCRHRPTGSHCCC</sequence>
<dbReference type="InterPro" id="IPR058533">
    <property type="entry name" value="Cation_efflux_TM"/>
</dbReference>
<comment type="caution">
    <text evidence="7">The sequence shown here is derived from an EMBL/GenBank/DDBJ whole genome shotgun (WGS) entry which is preliminary data.</text>
</comment>
<dbReference type="GO" id="GO:0005886">
    <property type="term" value="C:plasma membrane"/>
    <property type="evidence" value="ECO:0007669"/>
    <property type="project" value="TreeGrafter"/>
</dbReference>
<evidence type="ECO:0000256" key="3">
    <source>
        <dbReference type="ARBA" id="ARBA00022989"/>
    </source>
</evidence>
<evidence type="ECO:0000256" key="5">
    <source>
        <dbReference type="SAM" id="Phobius"/>
    </source>
</evidence>